<dbReference type="RefSeq" id="WP_270952684.1">
    <property type="nucleotide sequence ID" value="NZ_JAQGLA010000072.1"/>
</dbReference>
<organism evidence="3 4">
    <name type="scientific">Saccharopolyspora oryzae</name>
    <dbReference type="NCBI Taxonomy" id="2997343"/>
    <lineage>
        <taxon>Bacteria</taxon>
        <taxon>Bacillati</taxon>
        <taxon>Actinomycetota</taxon>
        <taxon>Actinomycetes</taxon>
        <taxon>Pseudonocardiales</taxon>
        <taxon>Pseudonocardiaceae</taxon>
        <taxon>Saccharopolyspora</taxon>
    </lineage>
</organism>
<evidence type="ECO:0000259" key="1">
    <source>
        <dbReference type="Pfam" id="PF08608"/>
    </source>
</evidence>
<evidence type="ECO:0000313" key="3">
    <source>
        <dbReference type="EMBL" id="MDA3629641.1"/>
    </source>
</evidence>
<dbReference type="Pfam" id="PF08608">
    <property type="entry name" value="Wyosine_form"/>
    <property type="match status" value="1"/>
</dbReference>
<dbReference type="SUPFAM" id="SSF109854">
    <property type="entry name" value="DinB/YfiT-like putative metalloenzymes"/>
    <property type="match status" value="1"/>
</dbReference>
<dbReference type="Proteomes" id="UP001210380">
    <property type="component" value="Unassembled WGS sequence"/>
</dbReference>
<proteinExistence type="predicted"/>
<sequence>MPISLPDLLADLRAETDVLTALLTVATPANWEAPTPAEGWAVRDQVSHLAYFDEAAVQAATEPDRFRESAAELLALGAAFPDRIAERYRHLTPAKLSAWLATARQNLLDTFTGLDPKARVPWYGPDMSAASSITARLMETWAHGQDIADTLGVVRRPTHRLRHIAELGIRTFGFAFALNGLEVPNAPVRVELAAPDGGVWTWGPDDAADRVTGSALDFCLAVTQRRHRDDTDLVISGPVASEWMSIAQAFAGAPGPGRQPAGKEVAR</sequence>
<accession>A0ABT4V8A6</accession>
<dbReference type="NCBIfam" id="TIGR03083">
    <property type="entry name" value="maleylpyruvate isomerase family mycothiol-dependent enzyme"/>
    <property type="match status" value="1"/>
</dbReference>
<name>A0ABT4V8A6_9PSEU</name>
<dbReference type="InterPro" id="IPR024344">
    <property type="entry name" value="MDMPI_metal-binding"/>
</dbReference>
<dbReference type="EMBL" id="JAQGLA010000072">
    <property type="protein sequence ID" value="MDA3629641.1"/>
    <property type="molecule type" value="Genomic_DNA"/>
</dbReference>
<feature type="domain" description="tRNA wybutosine-synthesis" evidence="1">
    <location>
        <begin position="186"/>
        <end position="228"/>
    </location>
</feature>
<dbReference type="NCBIfam" id="TIGR03084">
    <property type="entry name" value="TIGR03084 family metal-binding protein"/>
    <property type="match status" value="1"/>
</dbReference>
<feature type="domain" description="Mycothiol-dependent maleylpyruvate isomerase metal-binding" evidence="2">
    <location>
        <begin position="12"/>
        <end position="148"/>
    </location>
</feature>
<reference evidence="3 4" key="1">
    <citation type="submission" date="2022-11" db="EMBL/GenBank/DDBJ databases">
        <title>Draft genome sequence of Saccharopolyspora sp. WRP15-2 isolated from rhizosphere soils of wild rice in Thailand.</title>
        <authorList>
            <person name="Duangmal K."/>
            <person name="Kammanee S."/>
            <person name="Muangham S."/>
        </authorList>
    </citation>
    <scope>NUCLEOTIDE SEQUENCE [LARGE SCALE GENOMIC DNA]</scope>
    <source>
        <strain evidence="3 4">WRP15-2</strain>
    </source>
</reference>
<keyword evidence="4" id="KW-1185">Reference proteome</keyword>
<evidence type="ECO:0000313" key="4">
    <source>
        <dbReference type="Proteomes" id="UP001210380"/>
    </source>
</evidence>
<gene>
    <name evidence="3" type="ORF">OU415_29725</name>
</gene>
<protein>
    <submittedName>
        <fullName evidence="3">TIGR03084 family metal-binding protein</fullName>
    </submittedName>
</protein>
<dbReference type="InterPro" id="IPR013917">
    <property type="entry name" value="tRNA_wybutosine-synth"/>
</dbReference>
<comment type="caution">
    <text evidence="3">The sequence shown here is derived from an EMBL/GenBank/DDBJ whole genome shotgun (WGS) entry which is preliminary data.</text>
</comment>
<dbReference type="InterPro" id="IPR017518">
    <property type="entry name" value="CHP03084"/>
</dbReference>
<dbReference type="Gene3D" id="1.20.120.450">
    <property type="entry name" value="dinb family like domain"/>
    <property type="match status" value="1"/>
</dbReference>
<evidence type="ECO:0000259" key="2">
    <source>
        <dbReference type="Pfam" id="PF11716"/>
    </source>
</evidence>
<dbReference type="Pfam" id="PF11716">
    <property type="entry name" value="MDMPI_N"/>
    <property type="match status" value="1"/>
</dbReference>
<dbReference type="InterPro" id="IPR017517">
    <property type="entry name" value="Maleyloyr_isom"/>
</dbReference>
<dbReference type="InterPro" id="IPR034660">
    <property type="entry name" value="DinB/YfiT-like"/>
</dbReference>